<feature type="region of interest" description="Disordered" evidence="2">
    <location>
        <begin position="539"/>
        <end position="620"/>
    </location>
</feature>
<protein>
    <submittedName>
        <fullName evidence="3">Uncharacterized protein</fullName>
    </submittedName>
</protein>
<dbReference type="EMBL" id="LSBJ02000002">
    <property type="protein sequence ID" value="OAQ71122.1"/>
    <property type="molecule type" value="Genomic_DNA"/>
</dbReference>
<proteinExistence type="predicted"/>
<feature type="compositionally biased region" description="Low complexity" evidence="2">
    <location>
        <begin position="264"/>
        <end position="278"/>
    </location>
</feature>
<reference evidence="3 4" key="1">
    <citation type="journal article" date="2016" name="PLoS Pathog.">
        <title>Biosynthesis of antibiotic leucinostatins in bio-control fungus Purpureocillium lilacinum and their inhibition on phytophthora revealed by genome mining.</title>
        <authorList>
            <person name="Wang G."/>
            <person name="Liu Z."/>
            <person name="Lin R."/>
            <person name="Li E."/>
            <person name="Mao Z."/>
            <person name="Ling J."/>
            <person name="Yang Y."/>
            <person name="Yin W.B."/>
            <person name="Xie B."/>
        </authorList>
    </citation>
    <scope>NUCLEOTIDE SEQUENCE [LARGE SCALE GENOMIC DNA]</scope>
    <source>
        <strain evidence="3">170</strain>
    </source>
</reference>
<name>A0A179FZT6_METCM</name>
<keyword evidence="1" id="KW-0175">Coiled coil</keyword>
<evidence type="ECO:0000313" key="3">
    <source>
        <dbReference type="EMBL" id="OAQ71122.1"/>
    </source>
</evidence>
<feature type="compositionally biased region" description="Polar residues" evidence="2">
    <location>
        <begin position="37"/>
        <end position="56"/>
    </location>
</feature>
<dbReference type="RefSeq" id="XP_018147659.1">
    <property type="nucleotide sequence ID" value="XM_018282967.1"/>
</dbReference>
<accession>A0A179FZT6</accession>
<evidence type="ECO:0000256" key="1">
    <source>
        <dbReference type="SAM" id="Coils"/>
    </source>
</evidence>
<dbReference type="OrthoDB" id="4939310at2759"/>
<feature type="coiled-coil region" evidence="1">
    <location>
        <begin position="822"/>
        <end position="866"/>
    </location>
</feature>
<feature type="compositionally biased region" description="Polar residues" evidence="2">
    <location>
        <begin position="540"/>
        <end position="576"/>
    </location>
</feature>
<feature type="region of interest" description="Disordered" evidence="2">
    <location>
        <begin position="702"/>
        <end position="735"/>
    </location>
</feature>
<comment type="caution">
    <text evidence="3">The sequence shown here is derived from an EMBL/GenBank/DDBJ whole genome shotgun (WGS) entry which is preliminary data.</text>
</comment>
<dbReference type="GeneID" id="28846961"/>
<dbReference type="Proteomes" id="UP000078397">
    <property type="component" value="Unassembled WGS sequence"/>
</dbReference>
<organism evidence="3 4">
    <name type="scientific">Pochonia chlamydosporia 170</name>
    <dbReference type="NCBI Taxonomy" id="1380566"/>
    <lineage>
        <taxon>Eukaryota</taxon>
        <taxon>Fungi</taxon>
        <taxon>Dikarya</taxon>
        <taxon>Ascomycota</taxon>
        <taxon>Pezizomycotina</taxon>
        <taxon>Sordariomycetes</taxon>
        <taxon>Hypocreomycetidae</taxon>
        <taxon>Hypocreales</taxon>
        <taxon>Clavicipitaceae</taxon>
        <taxon>Pochonia</taxon>
    </lineage>
</organism>
<dbReference type="KEGG" id="pchm:VFPPC_03470"/>
<evidence type="ECO:0000256" key="2">
    <source>
        <dbReference type="SAM" id="MobiDB-lite"/>
    </source>
</evidence>
<keyword evidence="4" id="KW-1185">Reference proteome</keyword>
<evidence type="ECO:0000313" key="4">
    <source>
        <dbReference type="Proteomes" id="UP000078397"/>
    </source>
</evidence>
<feature type="region of interest" description="Disordered" evidence="2">
    <location>
        <begin position="14"/>
        <end position="91"/>
    </location>
</feature>
<feature type="region of interest" description="Disordered" evidence="2">
    <location>
        <begin position="448"/>
        <end position="500"/>
    </location>
</feature>
<feature type="compositionally biased region" description="Polar residues" evidence="2">
    <location>
        <begin position="583"/>
        <end position="593"/>
    </location>
</feature>
<dbReference type="AlphaFoldDB" id="A0A179FZT6"/>
<feature type="region of interest" description="Disordered" evidence="2">
    <location>
        <begin position="246"/>
        <end position="306"/>
    </location>
</feature>
<feature type="compositionally biased region" description="Polar residues" evidence="2">
    <location>
        <begin position="448"/>
        <end position="462"/>
    </location>
</feature>
<sequence length="969" mass="106454">MAEYCTKTDEMLSSEYGDFSNMQSTPLSPSCEKSHPHNQGTFQGTYPVTGTTSQNFAARITPEMSVRKTLPDGYTSQPSYKAPPPAPERSNRYQINQINTSNKKNITNPKMSYTPHWGGHNHTNRHMAPANVRGGQLDDYHMHMQPPAHMTSYHTSEFTNPPGNMPMQAAAVAPAMFRRQMMYNRPNTFAPYRPAYEPQPWGGPPGPQPILHQPQRPEGIQNYNYQPAFPQQNPNVPREVIQAGTHRQTPEVGRQREAQPAPSTINTGGICNTGTVVTSEAIPGASRPGTAPGPPDAGNGKWADGPVTPVHVLEAERSKDRHSSRLETQKTHLSTILKEAVEKAFTRGILEGHSRLFSEISRELCESKTIFGFPATLPEGKTTEEIVKIVFDSLGALFKRCPPVEDHPGVKLTRKWLESKLHLDAQRVLSSTNGAQSSRANSFATGIQTSDTETALQHTQATGDAKSPKRGNKDGTAKTPRSSGKSQGGKRNKRKPADFTILGEAAQYEYEGKRSTSYKCSDNQTRILSPEIAKELMQREQANNSTGTDSTTVTPSPHTNTNSKRKSVSNGGQASASKKIKTTHSSDQTTVTHAYSGASGIVNPPDLSLAPGNEKQIAGGEPVQGHKFQEYMDNLSQASSSNSLHTTAAGAKPDNVVVSPQQELQQKQMIAPGPNNETFSSLNVDDLFDWNLFETEMGYDSIQQDESTEREPAPALAQEKSDVTATAPEKQPTINSKEKRIKELIQMDKGLPFGLIEDFMTPKAGSIYGVVRDAVLRNDFTDQSRLLFDSDCREAAKAEYDTHVHEQLGVAATDVPEWDASVRNAEKRHNKMQRRIEEEKAAAERRREAEARLEAEKRKTDLEDQEIAAALTKAMEEPNTETIPVVDTHEPQPAATIANAAVVQDTAYVTENDPLFQDPGSVDATGLCHGAVGENNGNEVEDDFDFMARQQFEANELGDMAWLNEDIFS</sequence>
<gene>
    <name evidence="3" type="ORF">VFPPC_03470</name>
</gene>